<gene>
    <name evidence="2" type="ORF">UC3_02005</name>
</gene>
<feature type="transmembrane region" description="Helical" evidence="1">
    <location>
        <begin position="289"/>
        <end position="312"/>
    </location>
</feature>
<dbReference type="RefSeq" id="WP_010768667.1">
    <property type="nucleotide sequence ID" value="NZ_ASWE01000002.1"/>
</dbReference>
<keyword evidence="1" id="KW-0472">Membrane</keyword>
<dbReference type="HOGENOM" id="CLU_595467_0_0_9"/>
<feature type="transmembrane region" description="Helical" evidence="1">
    <location>
        <begin position="20"/>
        <end position="41"/>
    </location>
</feature>
<evidence type="ECO:0000313" key="3">
    <source>
        <dbReference type="Proteomes" id="UP000013785"/>
    </source>
</evidence>
<dbReference type="STRING" id="154621.RV11_GL003154"/>
<dbReference type="EMBL" id="AJAT01000016">
    <property type="protein sequence ID" value="EOL43028.1"/>
    <property type="molecule type" value="Genomic_DNA"/>
</dbReference>
<keyword evidence="1" id="KW-1133">Transmembrane helix</keyword>
<evidence type="ECO:0000313" key="2">
    <source>
        <dbReference type="EMBL" id="EOL43028.1"/>
    </source>
</evidence>
<feature type="transmembrane region" description="Helical" evidence="1">
    <location>
        <begin position="146"/>
        <end position="172"/>
    </location>
</feature>
<reference evidence="2 3" key="1">
    <citation type="submission" date="2013-02" db="EMBL/GenBank/DDBJ databases">
        <title>The Genome Sequence of Enterococcus phoeniculicola BAA-412.</title>
        <authorList>
            <consortium name="The Broad Institute Genome Sequencing Platform"/>
            <consortium name="The Broad Institute Genome Sequencing Center for Infectious Disease"/>
            <person name="Earl A.M."/>
            <person name="Gilmore M.S."/>
            <person name="Lebreton F."/>
            <person name="Walker B."/>
            <person name="Young S.K."/>
            <person name="Zeng Q."/>
            <person name="Gargeya S."/>
            <person name="Fitzgerald M."/>
            <person name="Haas B."/>
            <person name="Abouelleil A."/>
            <person name="Alvarado L."/>
            <person name="Arachchi H.M."/>
            <person name="Berlin A.M."/>
            <person name="Chapman S.B."/>
            <person name="Dewar J."/>
            <person name="Goldberg J."/>
            <person name="Griggs A."/>
            <person name="Gujja S."/>
            <person name="Hansen M."/>
            <person name="Howarth C."/>
            <person name="Imamovic A."/>
            <person name="Larimer J."/>
            <person name="McCowan C."/>
            <person name="Murphy C."/>
            <person name="Neiman D."/>
            <person name="Pearson M."/>
            <person name="Priest M."/>
            <person name="Roberts A."/>
            <person name="Saif S."/>
            <person name="Shea T."/>
            <person name="Sisk P."/>
            <person name="Sykes S."/>
            <person name="Wortman J."/>
            <person name="Nusbaum C."/>
            <person name="Birren B."/>
        </authorList>
    </citation>
    <scope>NUCLEOTIDE SEQUENCE [LARGE SCALE GENOMIC DNA]</scope>
    <source>
        <strain evidence="2 3">ATCC BAA-412</strain>
    </source>
</reference>
<dbReference type="eggNOG" id="ENOG5033RP4">
    <property type="taxonomic scope" value="Bacteria"/>
</dbReference>
<keyword evidence="1" id="KW-0812">Transmembrane</keyword>
<proteinExistence type="predicted"/>
<name>R3TPN9_9ENTE</name>
<feature type="transmembrane region" description="Helical" evidence="1">
    <location>
        <begin position="53"/>
        <end position="80"/>
    </location>
</feature>
<sequence length="459" mass="51492">MVRLIWLQFKFSWKIWMSTLFVFFIASFVTGVCLTGIMSLYLNNSSLKNSDEILPLFLMPVTFGGLTLLLIIGGIIRLIVDYFKEEYILWSILGSKPTQISFLVGGQLALTGFIGGVLGYFCAFPFAQYAYFWIQDIVGKKMLPDIQLGFSFSAFLITILLITMLGGLGGIVHSRKIFILTQSNVFMLDKQEIKKQSRFKKTMIILCSFILLVCFYFIFKGVPSTGNIPKGVMEIQLCFAVMFFLIILLNLLSSRLFTQIVKILMIVFPKKKAATLNTAFWSVLSDNNYLSSIVAPMVTASVLLSGFSTIMINFLNQLGSLNANQQNTENLLSLLLFLGAPLLLIVSNIVGISIIFGKQQENSIKQLRVLGFSTWTAIVEKLFEVLIYSITFLIVSIGCNLVTSILVIRIAHSVIPDGSVSWSPVFLLTFYLFWVMFVFMGVVKIIQIKKSSNVSDLVR</sequence>
<feature type="transmembrane region" description="Helical" evidence="1">
    <location>
        <begin position="422"/>
        <end position="443"/>
    </location>
</feature>
<feature type="transmembrane region" description="Helical" evidence="1">
    <location>
        <begin position="385"/>
        <end position="410"/>
    </location>
</feature>
<protein>
    <recommendedName>
        <fullName evidence="4">ABC3 transporter permease protein domain-containing protein</fullName>
    </recommendedName>
</protein>
<evidence type="ECO:0000256" key="1">
    <source>
        <dbReference type="SAM" id="Phobius"/>
    </source>
</evidence>
<feature type="transmembrane region" description="Helical" evidence="1">
    <location>
        <begin position="332"/>
        <end position="356"/>
    </location>
</feature>
<comment type="caution">
    <text evidence="2">The sequence shown here is derived from an EMBL/GenBank/DDBJ whole genome shotgun (WGS) entry which is preliminary data.</text>
</comment>
<feature type="transmembrane region" description="Helical" evidence="1">
    <location>
        <begin position="202"/>
        <end position="219"/>
    </location>
</feature>
<dbReference type="OrthoDB" id="2208849at2"/>
<keyword evidence="3" id="KW-1185">Reference proteome</keyword>
<dbReference type="PATRIC" id="fig|1158610.3.peg.2000"/>
<dbReference type="AlphaFoldDB" id="R3TPN9"/>
<feature type="transmembrane region" description="Helical" evidence="1">
    <location>
        <begin position="239"/>
        <end position="268"/>
    </location>
</feature>
<evidence type="ECO:0008006" key="4">
    <source>
        <dbReference type="Google" id="ProtNLM"/>
    </source>
</evidence>
<feature type="transmembrane region" description="Helical" evidence="1">
    <location>
        <begin position="100"/>
        <end position="126"/>
    </location>
</feature>
<organism evidence="2 3">
    <name type="scientific">Enterococcus phoeniculicola ATCC BAA-412</name>
    <dbReference type="NCBI Taxonomy" id="1158610"/>
    <lineage>
        <taxon>Bacteria</taxon>
        <taxon>Bacillati</taxon>
        <taxon>Bacillota</taxon>
        <taxon>Bacilli</taxon>
        <taxon>Lactobacillales</taxon>
        <taxon>Enterococcaceae</taxon>
        <taxon>Enterococcus</taxon>
    </lineage>
</organism>
<accession>R3TPN9</accession>
<dbReference type="Proteomes" id="UP000013785">
    <property type="component" value="Unassembled WGS sequence"/>
</dbReference>